<feature type="transmembrane region" description="Helical" evidence="3">
    <location>
        <begin position="128"/>
        <end position="151"/>
    </location>
</feature>
<evidence type="ECO:0000313" key="4">
    <source>
        <dbReference type="EMBL" id="CAN92407.1"/>
    </source>
</evidence>
<accession>A9FWS2</accession>
<dbReference type="Proteomes" id="UP000002139">
    <property type="component" value="Chromosome"/>
</dbReference>
<dbReference type="KEGG" id="scl:sce2248"/>
<keyword evidence="3" id="KW-0472">Membrane</keyword>
<feature type="region of interest" description="Disordered" evidence="2">
    <location>
        <begin position="32"/>
        <end position="79"/>
    </location>
</feature>
<evidence type="ECO:0008006" key="6">
    <source>
        <dbReference type="Google" id="ProtNLM"/>
    </source>
</evidence>
<keyword evidence="1" id="KW-0175">Coiled coil</keyword>
<feature type="compositionally biased region" description="Basic and acidic residues" evidence="2">
    <location>
        <begin position="32"/>
        <end position="57"/>
    </location>
</feature>
<feature type="coiled-coil region" evidence="1">
    <location>
        <begin position="154"/>
        <end position="184"/>
    </location>
</feature>
<sequence length="339" mass="36545">MPMMSRNTSDTSVTFSLAELAKLEEARVREEHLQRARTREKEAREQREEEARRRAAEAARAAAEAETQARREREQAEAEARAEARTRAALEVARIEAEAKARLEADNAARAHELAVVRARAEGRRRSLTHALAAALGLALCGGAAAAYGVAQHVTGLELEAQRLRDAQAALAEERESARAAELAALDRRHAALRGRPVAREAEEATATAEAARNALDPRALDHNRLRAFGDALDALETRLDALERIAALDRRHADLAAWAAERRRPEATAAAQVAAARARTPGADEGALRAYESALAHLREALARPAASGPRPPVGVGPQQPKCTNPGDPMCGFDGRSL</sequence>
<keyword evidence="5" id="KW-1185">Reference proteome</keyword>
<evidence type="ECO:0000256" key="3">
    <source>
        <dbReference type="SAM" id="Phobius"/>
    </source>
</evidence>
<organism evidence="4 5">
    <name type="scientific">Sorangium cellulosum (strain So ce56)</name>
    <name type="common">Polyangium cellulosum (strain So ce56)</name>
    <dbReference type="NCBI Taxonomy" id="448385"/>
    <lineage>
        <taxon>Bacteria</taxon>
        <taxon>Pseudomonadati</taxon>
        <taxon>Myxococcota</taxon>
        <taxon>Polyangia</taxon>
        <taxon>Polyangiales</taxon>
        <taxon>Polyangiaceae</taxon>
        <taxon>Sorangium</taxon>
    </lineage>
</organism>
<keyword evidence="3" id="KW-1133">Transmembrane helix</keyword>
<protein>
    <recommendedName>
        <fullName evidence="6">TolA protein</fullName>
    </recommendedName>
</protein>
<feature type="compositionally biased region" description="Basic and acidic residues" evidence="2">
    <location>
        <begin position="67"/>
        <end position="79"/>
    </location>
</feature>
<dbReference type="HOGENOM" id="CLU_818613_0_0_7"/>
<dbReference type="OrthoDB" id="9928730at2"/>
<evidence type="ECO:0000313" key="5">
    <source>
        <dbReference type="Proteomes" id="UP000002139"/>
    </source>
</evidence>
<gene>
    <name evidence="4" type="ordered locus">sce2248</name>
</gene>
<evidence type="ECO:0000256" key="2">
    <source>
        <dbReference type="SAM" id="MobiDB-lite"/>
    </source>
</evidence>
<dbReference type="BioCyc" id="SCEL448385:SCE_RS11530-MONOMER"/>
<dbReference type="EMBL" id="AM746676">
    <property type="protein sequence ID" value="CAN92407.1"/>
    <property type="molecule type" value="Genomic_DNA"/>
</dbReference>
<dbReference type="AlphaFoldDB" id="A9FWS2"/>
<reference evidence="4 5" key="1">
    <citation type="journal article" date="2007" name="Nat. Biotechnol.">
        <title>Complete genome sequence of the myxobacterium Sorangium cellulosum.</title>
        <authorList>
            <person name="Schneiker S."/>
            <person name="Perlova O."/>
            <person name="Kaiser O."/>
            <person name="Gerth K."/>
            <person name="Alici A."/>
            <person name="Altmeyer M.O."/>
            <person name="Bartels D."/>
            <person name="Bekel T."/>
            <person name="Beyer S."/>
            <person name="Bode E."/>
            <person name="Bode H.B."/>
            <person name="Bolten C.J."/>
            <person name="Choudhuri J.V."/>
            <person name="Doss S."/>
            <person name="Elnakady Y.A."/>
            <person name="Frank B."/>
            <person name="Gaigalat L."/>
            <person name="Goesmann A."/>
            <person name="Groeger C."/>
            <person name="Gross F."/>
            <person name="Jelsbak L."/>
            <person name="Jelsbak L."/>
            <person name="Kalinowski J."/>
            <person name="Kegler C."/>
            <person name="Knauber T."/>
            <person name="Konietzny S."/>
            <person name="Kopp M."/>
            <person name="Krause L."/>
            <person name="Krug D."/>
            <person name="Linke B."/>
            <person name="Mahmud T."/>
            <person name="Martinez-Arias R."/>
            <person name="McHardy A.C."/>
            <person name="Merai M."/>
            <person name="Meyer F."/>
            <person name="Mormann S."/>
            <person name="Munoz-Dorado J."/>
            <person name="Perez J."/>
            <person name="Pradella S."/>
            <person name="Rachid S."/>
            <person name="Raddatz G."/>
            <person name="Rosenau F."/>
            <person name="Rueckert C."/>
            <person name="Sasse F."/>
            <person name="Scharfe M."/>
            <person name="Schuster S.C."/>
            <person name="Suen G."/>
            <person name="Treuner-Lange A."/>
            <person name="Velicer G.J."/>
            <person name="Vorholter F.-J."/>
            <person name="Weissman K.J."/>
            <person name="Welch R.D."/>
            <person name="Wenzel S.C."/>
            <person name="Whitworth D.E."/>
            <person name="Wilhelm S."/>
            <person name="Wittmann C."/>
            <person name="Bloecker H."/>
            <person name="Puehler A."/>
            <person name="Mueller R."/>
        </authorList>
    </citation>
    <scope>NUCLEOTIDE SEQUENCE [LARGE SCALE GENOMIC DNA]</scope>
    <source>
        <strain evidence="5">So ce56</strain>
    </source>
</reference>
<proteinExistence type="predicted"/>
<dbReference type="RefSeq" id="WP_012234881.1">
    <property type="nucleotide sequence ID" value="NC_010162.1"/>
</dbReference>
<name>A9FWS2_SORC5</name>
<keyword evidence="3" id="KW-0812">Transmembrane</keyword>
<feature type="region of interest" description="Disordered" evidence="2">
    <location>
        <begin position="305"/>
        <end position="339"/>
    </location>
</feature>
<evidence type="ECO:0000256" key="1">
    <source>
        <dbReference type="SAM" id="Coils"/>
    </source>
</evidence>